<dbReference type="PANTHER" id="PTHR31859:SF1">
    <property type="entry name" value="TETRATRICOPEPTIDE REPEAT PROTEIN 39C"/>
    <property type="match status" value="1"/>
</dbReference>
<dbReference type="GO" id="GO:0005634">
    <property type="term" value="C:nucleus"/>
    <property type="evidence" value="ECO:0007669"/>
    <property type="project" value="TreeGrafter"/>
</dbReference>
<keyword evidence="6" id="KW-0472">Membrane</keyword>
<keyword evidence="6" id="KW-1133">Transmembrane helix</keyword>
<comment type="caution">
    <text evidence="7">The sequence shown here is derived from an EMBL/GenBank/DDBJ whole genome shotgun (WGS) entry which is preliminary data.</text>
</comment>
<dbReference type="EMBL" id="JAGPNK010000012">
    <property type="protein sequence ID" value="KAH7310644.1"/>
    <property type="molecule type" value="Genomic_DNA"/>
</dbReference>
<name>A0A8K0SHZ3_9HYPO</name>
<dbReference type="Proteomes" id="UP000813444">
    <property type="component" value="Unassembled WGS sequence"/>
</dbReference>
<accession>A0A8K0SHZ3</accession>
<dbReference type="AlphaFoldDB" id="A0A8K0SHZ3"/>
<reference evidence="7" key="1">
    <citation type="journal article" date="2021" name="Nat. Commun.">
        <title>Genetic determinants of endophytism in the Arabidopsis root mycobiome.</title>
        <authorList>
            <person name="Mesny F."/>
            <person name="Miyauchi S."/>
            <person name="Thiergart T."/>
            <person name="Pickel B."/>
            <person name="Atanasova L."/>
            <person name="Karlsson M."/>
            <person name="Huettel B."/>
            <person name="Barry K.W."/>
            <person name="Haridas S."/>
            <person name="Chen C."/>
            <person name="Bauer D."/>
            <person name="Andreopoulos W."/>
            <person name="Pangilinan J."/>
            <person name="LaButti K."/>
            <person name="Riley R."/>
            <person name="Lipzen A."/>
            <person name="Clum A."/>
            <person name="Drula E."/>
            <person name="Henrissat B."/>
            <person name="Kohler A."/>
            <person name="Grigoriev I.V."/>
            <person name="Martin F.M."/>
            <person name="Hacquard S."/>
        </authorList>
    </citation>
    <scope>NUCLEOTIDE SEQUENCE</scope>
    <source>
        <strain evidence="7">MPI-CAGE-CH-0235</strain>
    </source>
</reference>
<evidence type="ECO:0000313" key="7">
    <source>
        <dbReference type="EMBL" id="KAH7310644.1"/>
    </source>
</evidence>
<dbReference type="PANTHER" id="PTHR31859">
    <property type="entry name" value="TETRATRICOPEPTIDE REPEAT PROTEIN 39 FAMILY MEMBER"/>
    <property type="match status" value="1"/>
</dbReference>
<dbReference type="OrthoDB" id="2154985at2759"/>
<evidence type="ECO:0000256" key="2">
    <source>
        <dbReference type="ARBA" id="ARBA00018424"/>
    </source>
</evidence>
<keyword evidence="6" id="KW-0812">Transmembrane</keyword>
<dbReference type="GO" id="GO:0005741">
    <property type="term" value="C:mitochondrial outer membrane"/>
    <property type="evidence" value="ECO:0007669"/>
    <property type="project" value="TreeGrafter"/>
</dbReference>
<comment type="function">
    <text evidence="4">Inclusion body (IB) resident protein that interacts strongly with lipid droplet (LD) proteins. Involved in LD-mediated IB clearing after protein folding stress, probably by enabling access to the IBs of an LD-stored soluble sterol derivative that acts as a chaperone in inclusion clearing.</text>
</comment>
<evidence type="ECO:0000256" key="3">
    <source>
        <dbReference type="ARBA" id="ARBA00019539"/>
    </source>
</evidence>
<evidence type="ECO:0000256" key="1">
    <source>
        <dbReference type="ARBA" id="ARBA00011408"/>
    </source>
</evidence>
<keyword evidence="8" id="KW-1185">Reference proteome</keyword>
<dbReference type="InterPro" id="IPR019412">
    <property type="entry name" value="IML2/TPR_39"/>
</dbReference>
<proteinExistence type="predicted"/>
<dbReference type="Pfam" id="PF10300">
    <property type="entry name" value="Iml2-TPR_39"/>
    <property type="match status" value="1"/>
</dbReference>
<evidence type="ECO:0000256" key="4">
    <source>
        <dbReference type="ARBA" id="ARBA00043897"/>
    </source>
</evidence>
<sequence length="675" mass="74624">MSRLSGWFRSSKDDAASKESELELISKETEDMNHAMECAGMVMNDDIDGAWEAMQEGDSSFHELGAAVTTFMRSILGLEKEVMLETASRLNNCETRAGADLRKAQRMTAATSMYPAGTEYELVRAETQLMGAVVGVLNESLMEAVRSFIKVRKAYYTLEGIINLEEKAMREKAQARTQSVVPGTLTPLEKIDSDGDDSSASEFIGPGGARPDTPDEEPSTGATSPACASPPPMGNAVDVFVHSGANLCFGIILLILTIVPPAFSRLLSIVGFRGDRPRGVRMLWSSAACPNVNGAAAALVLLAYYNGLLGFVDILPAQADYDDDAEIVGPPKEKCQRLLSEMRTRYPESGIWLLEEARAHANERRLSKAIEVGKTSKECKMKQVTSLIVFELAMNSMHAQEWETMRDSFARCSETNDWSPAMYSYLVACAAIELYRDAHHAGDAAAAEQHKAQAVEYLTKVSAVAGKKRMRGKQLPFERFAQRKVDKWEARAKALGVDLVDAVGVSPAVEMSFLWNGQKRMAEEELEKALTSVRWERCTVGGELVDKMKEEKDEVAVWAICNSVMLSRLGRMGEARSMLEDHVLCHDKSVFKGGNKDDYVLPAAIYEMGVIAWFECSNPPADVEDVGAYRREKAKECRAHLEKILVWERYVLDARIGLRVQSGIETLAWFDKKMA</sequence>
<organism evidence="7 8">
    <name type="scientific">Stachybotrys elegans</name>
    <dbReference type="NCBI Taxonomy" id="80388"/>
    <lineage>
        <taxon>Eukaryota</taxon>
        <taxon>Fungi</taxon>
        <taxon>Dikarya</taxon>
        <taxon>Ascomycota</taxon>
        <taxon>Pezizomycotina</taxon>
        <taxon>Sordariomycetes</taxon>
        <taxon>Hypocreomycetidae</taxon>
        <taxon>Hypocreales</taxon>
        <taxon>Stachybotryaceae</taxon>
        <taxon>Stachybotrys</taxon>
    </lineage>
</organism>
<feature type="region of interest" description="Disordered" evidence="5">
    <location>
        <begin position="175"/>
        <end position="229"/>
    </location>
</feature>
<comment type="subunit">
    <text evidence="1">Interacts with lipid droplet proteins.</text>
</comment>
<evidence type="ECO:0000256" key="6">
    <source>
        <dbReference type="SAM" id="Phobius"/>
    </source>
</evidence>
<evidence type="ECO:0000313" key="8">
    <source>
        <dbReference type="Proteomes" id="UP000813444"/>
    </source>
</evidence>
<dbReference type="GO" id="GO:0005829">
    <property type="term" value="C:cytosol"/>
    <property type="evidence" value="ECO:0007669"/>
    <property type="project" value="TreeGrafter"/>
</dbReference>
<evidence type="ECO:0000256" key="5">
    <source>
        <dbReference type="SAM" id="MobiDB-lite"/>
    </source>
</evidence>
<feature type="transmembrane region" description="Helical" evidence="6">
    <location>
        <begin position="283"/>
        <end position="305"/>
    </location>
</feature>
<gene>
    <name evidence="7" type="ORF">B0I35DRAFT_463246</name>
</gene>
<protein>
    <recommendedName>
        <fullName evidence="2">Inclusion body clearance protein IML2</fullName>
    </recommendedName>
    <alternativeName>
        <fullName evidence="3">Inclusion body clearance protein iml2</fullName>
    </alternativeName>
</protein>
<feature type="transmembrane region" description="Helical" evidence="6">
    <location>
        <begin position="239"/>
        <end position="263"/>
    </location>
</feature>